<evidence type="ECO:0000313" key="1">
    <source>
        <dbReference type="EMBL" id="KAK3375306.1"/>
    </source>
</evidence>
<name>A0AAE0KF12_9PEZI</name>
<keyword evidence="2" id="KW-1185">Reference proteome</keyword>
<comment type="caution">
    <text evidence="1">The sequence shown here is derived from an EMBL/GenBank/DDBJ whole genome shotgun (WGS) entry which is preliminary data.</text>
</comment>
<evidence type="ECO:0000313" key="2">
    <source>
        <dbReference type="Proteomes" id="UP001285441"/>
    </source>
</evidence>
<protein>
    <submittedName>
        <fullName evidence="1">Uncharacterized protein</fullName>
    </submittedName>
</protein>
<dbReference type="EMBL" id="JAULSW010000007">
    <property type="protein sequence ID" value="KAK3375306.1"/>
    <property type="molecule type" value="Genomic_DNA"/>
</dbReference>
<reference evidence="1" key="2">
    <citation type="submission" date="2023-06" db="EMBL/GenBank/DDBJ databases">
        <authorList>
            <consortium name="Lawrence Berkeley National Laboratory"/>
            <person name="Haridas S."/>
            <person name="Hensen N."/>
            <person name="Bonometti L."/>
            <person name="Westerberg I."/>
            <person name="Brannstrom I.O."/>
            <person name="Guillou S."/>
            <person name="Cros-Aarteil S."/>
            <person name="Calhoun S."/>
            <person name="Kuo A."/>
            <person name="Mondo S."/>
            <person name="Pangilinan J."/>
            <person name="Riley R."/>
            <person name="LaButti K."/>
            <person name="Andreopoulos B."/>
            <person name="Lipzen A."/>
            <person name="Chen C."/>
            <person name="Yanf M."/>
            <person name="Daum C."/>
            <person name="Ng V."/>
            <person name="Clum A."/>
            <person name="Steindorff A."/>
            <person name="Ohm R."/>
            <person name="Martin F."/>
            <person name="Silar P."/>
            <person name="Natvig D."/>
            <person name="Lalanne C."/>
            <person name="Gautier V."/>
            <person name="Ament-velasquez S.L."/>
            <person name="Kruys A."/>
            <person name="Hutchinson M.I."/>
            <person name="Powell A.J."/>
            <person name="Barry K."/>
            <person name="Miller A.N."/>
            <person name="Grigoriev I.V."/>
            <person name="Debuchy R."/>
            <person name="Gladieux P."/>
            <person name="Thoren M.H."/>
            <person name="Johannesson H."/>
        </authorList>
    </citation>
    <scope>NUCLEOTIDE SEQUENCE</scope>
    <source>
        <strain evidence="1">CBS 232.78</strain>
    </source>
</reference>
<reference evidence="1" key="1">
    <citation type="journal article" date="2023" name="Mol. Phylogenet. Evol.">
        <title>Genome-scale phylogeny and comparative genomics of the fungal order Sordariales.</title>
        <authorList>
            <person name="Hensen N."/>
            <person name="Bonometti L."/>
            <person name="Westerberg I."/>
            <person name="Brannstrom I.O."/>
            <person name="Guillou S."/>
            <person name="Cros-Aarteil S."/>
            <person name="Calhoun S."/>
            <person name="Haridas S."/>
            <person name="Kuo A."/>
            <person name="Mondo S."/>
            <person name="Pangilinan J."/>
            <person name="Riley R."/>
            <person name="LaButti K."/>
            <person name="Andreopoulos B."/>
            <person name="Lipzen A."/>
            <person name="Chen C."/>
            <person name="Yan M."/>
            <person name="Daum C."/>
            <person name="Ng V."/>
            <person name="Clum A."/>
            <person name="Steindorff A."/>
            <person name="Ohm R.A."/>
            <person name="Martin F."/>
            <person name="Silar P."/>
            <person name="Natvig D.O."/>
            <person name="Lalanne C."/>
            <person name="Gautier V."/>
            <person name="Ament-Velasquez S.L."/>
            <person name="Kruys A."/>
            <person name="Hutchinson M.I."/>
            <person name="Powell A.J."/>
            <person name="Barry K."/>
            <person name="Miller A.N."/>
            <person name="Grigoriev I.V."/>
            <person name="Debuchy R."/>
            <person name="Gladieux P."/>
            <person name="Hiltunen Thoren M."/>
            <person name="Johannesson H."/>
        </authorList>
    </citation>
    <scope>NUCLEOTIDE SEQUENCE</scope>
    <source>
        <strain evidence="1">CBS 232.78</strain>
    </source>
</reference>
<organism evidence="1 2">
    <name type="scientific">Podospora didyma</name>
    <dbReference type="NCBI Taxonomy" id="330526"/>
    <lineage>
        <taxon>Eukaryota</taxon>
        <taxon>Fungi</taxon>
        <taxon>Dikarya</taxon>
        <taxon>Ascomycota</taxon>
        <taxon>Pezizomycotina</taxon>
        <taxon>Sordariomycetes</taxon>
        <taxon>Sordariomycetidae</taxon>
        <taxon>Sordariales</taxon>
        <taxon>Podosporaceae</taxon>
        <taxon>Podospora</taxon>
    </lineage>
</organism>
<dbReference type="AlphaFoldDB" id="A0AAE0KF12"/>
<gene>
    <name evidence="1" type="ORF">B0H63DRAFT_275437</name>
</gene>
<accession>A0AAE0KF12</accession>
<proteinExistence type="predicted"/>
<dbReference type="Proteomes" id="UP001285441">
    <property type="component" value="Unassembled WGS sequence"/>
</dbReference>
<sequence length="71" mass="7973">MNANATLPILRRRYQSFFLSLTLHTCSSFPDASLFICEPSRLMGRWGDNGTTTGSRPPSFTPRFFLGPGFQ</sequence>